<protein>
    <submittedName>
        <fullName evidence="1">Uncharacterized protein</fullName>
    </submittedName>
</protein>
<dbReference type="Pfam" id="PF22396">
    <property type="entry name" value="DUF6976"/>
    <property type="match status" value="1"/>
</dbReference>
<proteinExistence type="predicted"/>
<comment type="caution">
    <text evidence="1">The sequence shown here is derived from an EMBL/GenBank/DDBJ whole genome shotgun (WGS) entry which is preliminary data.</text>
</comment>
<reference evidence="1" key="1">
    <citation type="submission" date="2019-08" db="EMBL/GenBank/DDBJ databases">
        <authorList>
            <person name="Kucharzyk K."/>
            <person name="Murdoch R.W."/>
            <person name="Higgins S."/>
            <person name="Loffler F."/>
        </authorList>
    </citation>
    <scope>NUCLEOTIDE SEQUENCE</scope>
</reference>
<sequence length="333" mass="36417">MNQSIMGIHDVQKKISEGRSLLLAGEEAVIQQLPKGNWVGGTIPYFITKEHGGLASRELIFVTDITDIAQSVSIAQYNKDTLANVYVEGPKQGFSFILIPAASETHLSFAVNAPNYKSFGMSPLIGWIAGVHLDDLGKKTPKVFNGSTGSMIEDGAIVLRAELKPGKLAEIGIINLFEQGDGDTLTFSADGFSARDVMVNGAPHNFAAYLKEHNLDTRLPIVADYYGALVNISFQDINEAENMVHFYAPVFSGIRYKHAKPIADYVAAFDTHVSKVMGSDTDKVVFSCNCILNYLFSNLENKKTGAFVGPVTFGEIAYQLLNQTLVYLEIKDY</sequence>
<dbReference type="EMBL" id="VSSQ01000243">
    <property type="protein sequence ID" value="MPL87685.1"/>
    <property type="molecule type" value="Genomic_DNA"/>
</dbReference>
<dbReference type="InterPro" id="IPR054249">
    <property type="entry name" value="DUF6976"/>
</dbReference>
<name>A0A644V9H9_9ZZZZ</name>
<accession>A0A644V9H9</accession>
<gene>
    <name evidence="1" type="ORF">SDC9_33690</name>
</gene>
<organism evidence="1">
    <name type="scientific">bioreactor metagenome</name>
    <dbReference type="NCBI Taxonomy" id="1076179"/>
    <lineage>
        <taxon>unclassified sequences</taxon>
        <taxon>metagenomes</taxon>
        <taxon>ecological metagenomes</taxon>
    </lineage>
</organism>
<dbReference type="AlphaFoldDB" id="A0A644V9H9"/>
<evidence type="ECO:0000313" key="1">
    <source>
        <dbReference type="EMBL" id="MPL87685.1"/>
    </source>
</evidence>